<dbReference type="EMBL" id="RBLC01000005">
    <property type="protein sequence ID" value="RKS19163.1"/>
    <property type="molecule type" value="Genomic_DNA"/>
</dbReference>
<dbReference type="CDD" id="cd06170">
    <property type="entry name" value="LuxR_C_like"/>
    <property type="match status" value="1"/>
</dbReference>
<dbReference type="PANTHER" id="PTHR43214:SF43">
    <property type="entry name" value="TWO-COMPONENT RESPONSE REGULATOR"/>
    <property type="match status" value="1"/>
</dbReference>
<reference evidence="6 7" key="1">
    <citation type="submission" date="2018-10" db="EMBL/GenBank/DDBJ databases">
        <title>Genomic Encyclopedia of Archaeal and Bacterial Type Strains, Phase II (KMG-II): from individual species to whole genera.</title>
        <authorList>
            <person name="Goeker M."/>
        </authorList>
    </citation>
    <scope>NUCLEOTIDE SEQUENCE [LARGE SCALE GENOMIC DNA]</scope>
    <source>
        <strain evidence="6 7">DSM 29537</strain>
    </source>
</reference>
<keyword evidence="2 6" id="KW-0238">DNA-binding</keyword>
<dbReference type="PROSITE" id="PS50043">
    <property type="entry name" value="HTH_LUXR_2"/>
    <property type="match status" value="1"/>
</dbReference>
<name>A0A495M3G9_9FLAO</name>
<dbReference type="Gene3D" id="3.40.50.2300">
    <property type="match status" value="1"/>
</dbReference>
<gene>
    <name evidence="6" type="ORF">CLV94_3114</name>
</gene>
<evidence type="ECO:0000313" key="7">
    <source>
        <dbReference type="Proteomes" id="UP000277579"/>
    </source>
</evidence>
<dbReference type="GO" id="GO:0000160">
    <property type="term" value="P:phosphorelay signal transduction system"/>
    <property type="evidence" value="ECO:0007669"/>
    <property type="project" value="InterPro"/>
</dbReference>
<dbReference type="PANTHER" id="PTHR43214">
    <property type="entry name" value="TWO-COMPONENT RESPONSE REGULATOR"/>
    <property type="match status" value="1"/>
</dbReference>
<dbReference type="OrthoDB" id="1013073at2"/>
<organism evidence="6 7">
    <name type="scientific">Flavobacterium endophyticum</name>
    <dbReference type="NCBI Taxonomy" id="1540163"/>
    <lineage>
        <taxon>Bacteria</taxon>
        <taxon>Pseudomonadati</taxon>
        <taxon>Bacteroidota</taxon>
        <taxon>Flavobacteriia</taxon>
        <taxon>Flavobacteriales</taxon>
        <taxon>Flavobacteriaceae</taxon>
        <taxon>Flavobacterium</taxon>
    </lineage>
</organism>
<keyword evidence="7" id="KW-1185">Reference proteome</keyword>
<dbReference type="SUPFAM" id="SSF52172">
    <property type="entry name" value="CheY-like"/>
    <property type="match status" value="1"/>
</dbReference>
<evidence type="ECO:0000256" key="1">
    <source>
        <dbReference type="ARBA" id="ARBA00022553"/>
    </source>
</evidence>
<feature type="domain" description="Response regulatory" evidence="5">
    <location>
        <begin position="7"/>
        <end position="123"/>
    </location>
</feature>
<dbReference type="InterPro" id="IPR016032">
    <property type="entry name" value="Sig_transdc_resp-reg_C-effctor"/>
</dbReference>
<feature type="modified residue" description="4-aspartylphosphate" evidence="3">
    <location>
        <position position="58"/>
    </location>
</feature>
<dbReference type="PROSITE" id="PS50110">
    <property type="entry name" value="RESPONSE_REGULATORY"/>
    <property type="match status" value="1"/>
</dbReference>
<keyword evidence="1 3" id="KW-0597">Phosphoprotein</keyword>
<dbReference type="Proteomes" id="UP000277579">
    <property type="component" value="Unassembled WGS sequence"/>
</dbReference>
<dbReference type="Pfam" id="PF00196">
    <property type="entry name" value="GerE"/>
    <property type="match status" value="1"/>
</dbReference>
<dbReference type="GO" id="GO:0003677">
    <property type="term" value="F:DNA binding"/>
    <property type="evidence" value="ECO:0007669"/>
    <property type="project" value="UniProtKB-KW"/>
</dbReference>
<accession>A0A495M3G9</accession>
<dbReference type="SMART" id="SM00421">
    <property type="entry name" value="HTH_LUXR"/>
    <property type="match status" value="1"/>
</dbReference>
<feature type="domain" description="HTH luxR-type" evidence="4">
    <location>
        <begin position="146"/>
        <end position="211"/>
    </location>
</feature>
<dbReference type="PRINTS" id="PR00038">
    <property type="entry name" value="HTHLUXR"/>
</dbReference>
<evidence type="ECO:0000259" key="4">
    <source>
        <dbReference type="PROSITE" id="PS50043"/>
    </source>
</evidence>
<dbReference type="InterPro" id="IPR000792">
    <property type="entry name" value="Tscrpt_reg_LuxR_C"/>
</dbReference>
<dbReference type="CDD" id="cd17535">
    <property type="entry name" value="REC_NarL-like"/>
    <property type="match status" value="1"/>
</dbReference>
<evidence type="ECO:0000256" key="2">
    <source>
        <dbReference type="ARBA" id="ARBA00023125"/>
    </source>
</evidence>
<protein>
    <submittedName>
        <fullName evidence="6">DNA-binding NarL/FixJ family response regulator</fullName>
    </submittedName>
</protein>
<sequence>MVTELKKILLADDHSVVRHGISLILKESFQGISVDHAESFPSVLSQLKENAPDLLFLDINLPGGNSTKMIEKIRESHPDLTILMFSAYDEEQYALRYIHAGANGFLNKHSSESEIVNAVQVVMETGKYISAAVKEKILENVLHKTPINPLESLSDREIEVAGLLARGEGNLEIANLLNIQMTTVSTYKNRIFEKLRINNVVSLVEMLKIYDN</sequence>
<proteinExistence type="predicted"/>
<evidence type="ECO:0000259" key="5">
    <source>
        <dbReference type="PROSITE" id="PS50110"/>
    </source>
</evidence>
<evidence type="ECO:0000313" key="6">
    <source>
        <dbReference type="EMBL" id="RKS19163.1"/>
    </source>
</evidence>
<dbReference type="InterPro" id="IPR039420">
    <property type="entry name" value="WalR-like"/>
</dbReference>
<dbReference type="GO" id="GO:0006355">
    <property type="term" value="P:regulation of DNA-templated transcription"/>
    <property type="evidence" value="ECO:0007669"/>
    <property type="project" value="InterPro"/>
</dbReference>
<dbReference type="SMART" id="SM00448">
    <property type="entry name" value="REC"/>
    <property type="match status" value="1"/>
</dbReference>
<dbReference type="InterPro" id="IPR001789">
    <property type="entry name" value="Sig_transdc_resp-reg_receiver"/>
</dbReference>
<dbReference type="InterPro" id="IPR011006">
    <property type="entry name" value="CheY-like_superfamily"/>
</dbReference>
<dbReference type="InterPro" id="IPR058245">
    <property type="entry name" value="NreC/VraR/RcsB-like_REC"/>
</dbReference>
<dbReference type="AlphaFoldDB" id="A0A495M3G9"/>
<dbReference type="Pfam" id="PF00072">
    <property type="entry name" value="Response_reg"/>
    <property type="match status" value="1"/>
</dbReference>
<comment type="caution">
    <text evidence="6">The sequence shown here is derived from an EMBL/GenBank/DDBJ whole genome shotgun (WGS) entry which is preliminary data.</text>
</comment>
<dbReference type="SUPFAM" id="SSF46894">
    <property type="entry name" value="C-terminal effector domain of the bipartite response regulators"/>
    <property type="match status" value="1"/>
</dbReference>
<dbReference type="PROSITE" id="PS00622">
    <property type="entry name" value="HTH_LUXR_1"/>
    <property type="match status" value="1"/>
</dbReference>
<evidence type="ECO:0000256" key="3">
    <source>
        <dbReference type="PROSITE-ProRule" id="PRU00169"/>
    </source>
</evidence>